<dbReference type="AlphaFoldDB" id="A0AAN9R3Q4"/>
<proteinExistence type="predicted"/>
<feature type="transmembrane region" description="Helical" evidence="1">
    <location>
        <begin position="72"/>
        <end position="93"/>
    </location>
</feature>
<evidence type="ECO:0000313" key="3">
    <source>
        <dbReference type="Proteomes" id="UP001367508"/>
    </source>
</evidence>
<gene>
    <name evidence="2" type="ORF">VNO77_03283</name>
</gene>
<name>A0AAN9R3Q4_CANGL</name>
<reference evidence="2 3" key="1">
    <citation type="submission" date="2024-01" db="EMBL/GenBank/DDBJ databases">
        <title>The genomes of 5 underutilized Papilionoideae crops provide insights into root nodulation and disease resistanc.</title>
        <authorList>
            <person name="Jiang F."/>
        </authorList>
    </citation>
    <scope>NUCLEOTIDE SEQUENCE [LARGE SCALE GENOMIC DNA]</scope>
    <source>
        <strain evidence="2">LVBAO_FW01</strain>
        <tissue evidence="2">Leaves</tissue>
    </source>
</reference>
<keyword evidence="1" id="KW-0472">Membrane</keyword>
<dbReference type="EMBL" id="JAYMYQ010000001">
    <property type="protein sequence ID" value="KAK7361235.1"/>
    <property type="molecule type" value="Genomic_DNA"/>
</dbReference>
<keyword evidence="1" id="KW-0812">Transmembrane</keyword>
<dbReference type="Proteomes" id="UP001367508">
    <property type="component" value="Unassembled WGS sequence"/>
</dbReference>
<evidence type="ECO:0000313" key="2">
    <source>
        <dbReference type="EMBL" id="KAK7361235.1"/>
    </source>
</evidence>
<keyword evidence="3" id="KW-1185">Reference proteome</keyword>
<organism evidence="2 3">
    <name type="scientific">Canavalia gladiata</name>
    <name type="common">Sword bean</name>
    <name type="synonym">Dolichos gladiatus</name>
    <dbReference type="NCBI Taxonomy" id="3824"/>
    <lineage>
        <taxon>Eukaryota</taxon>
        <taxon>Viridiplantae</taxon>
        <taxon>Streptophyta</taxon>
        <taxon>Embryophyta</taxon>
        <taxon>Tracheophyta</taxon>
        <taxon>Spermatophyta</taxon>
        <taxon>Magnoliopsida</taxon>
        <taxon>eudicotyledons</taxon>
        <taxon>Gunneridae</taxon>
        <taxon>Pentapetalae</taxon>
        <taxon>rosids</taxon>
        <taxon>fabids</taxon>
        <taxon>Fabales</taxon>
        <taxon>Fabaceae</taxon>
        <taxon>Papilionoideae</taxon>
        <taxon>50 kb inversion clade</taxon>
        <taxon>NPAAA clade</taxon>
        <taxon>indigoferoid/millettioid clade</taxon>
        <taxon>Phaseoleae</taxon>
        <taxon>Canavalia</taxon>
    </lineage>
</organism>
<keyword evidence="1" id="KW-1133">Transmembrane helix</keyword>
<accession>A0AAN9R3Q4</accession>
<comment type="caution">
    <text evidence="2">The sequence shown here is derived from an EMBL/GenBank/DDBJ whole genome shotgun (WGS) entry which is preliminary data.</text>
</comment>
<protein>
    <submittedName>
        <fullName evidence="2">Uncharacterized protein</fullName>
    </submittedName>
</protein>
<evidence type="ECO:0000256" key="1">
    <source>
        <dbReference type="SAM" id="Phobius"/>
    </source>
</evidence>
<sequence>MAMQDVSSDLWMHRFEVLVGMGTRSFIILFQKCTMSLMGMYTQPLEQICSKLPQVQIIGQHQLVAPQLSPTIGYISTVSLFFISPFLSLAHYLSSHLAKWRDNHFG</sequence>